<dbReference type="Proteomes" id="UP000582659">
    <property type="component" value="Unassembled WGS sequence"/>
</dbReference>
<keyword evidence="4 5" id="KW-0472">Membrane</keyword>
<evidence type="ECO:0000256" key="4">
    <source>
        <dbReference type="ARBA" id="ARBA00023136"/>
    </source>
</evidence>
<dbReference type="InterPro" id="IPR019424">
    <property type="entry name" value="7TM_GPCR_Srsx"/>
</dbReference>
<evidence type="ECO:0000259" key="6">
    <source>
        <dbReference type="PROSITE" id="PS50262"/>
    </source>
</evidence>
<feature type="transmembrane region" description="Helical" evidence="5">
    <location>
        <begin position="234"/>
        <end position="256"/>
    </location>
</feature>
<dbReference type="PANTHER" id="PTHR23360:SF69">
    <property type="entry name" value="G-PROTEIN COUPLED RECEPTORS FAMILY 1 PROFILE DOMAIN-CONTAINING PROTEIN-RELATED"/>
    <property type="match status" value="1"/>
</dbReference>
<evidence type="ECO:0000313" key="9">
    <source>
        <dbReference type="Proteomes" id="UP000659654"/>
    </source>
</evidence>
<feature type="domain" description="G-protein coupled receptors family 1 profile" evidence="6">
    <location>
        <begin position="19"/>
        <end position="214"/>
    </location>
</feature>
<dbReference type="SMART" id="SM01381">
    <property type="entry name" value="7TM_GPCR_Srsx"/>
    <property type="match status" value="1"/>
</dbReference>
<name>A0A1I7SRT1_BURXY</name>
<evidence type="ECO:0000256" key="2">
    <source>
        <dbReference type="ARBA" id="ARBA00022692"/>
    </source>
</evidence>
<evidence type="ECO:0000256" key="3">
    <source>
        <dbReference type="ARBA" id="ARBA00022989"/>
    </source>
</evidence>
<dbReference type="GO" id="GO:0016020">
    <property type="term" value="C:membrane"/>
    <property type="evidence" value="ECO:0007669"/>
    <property type="project" value="UniProtKB-SubCell"/>
</dbReference>
<dbReference type="GO" id="GO:0004930">
    <property type="term" value="F:G protein-coupled receptor activity"/>
    <property type="evidence" value="ECO:0007669"/>
    <property type="project" value="InterPro"/>
</dbReference>
<dbReference type="WBParaSite" id="BXY_1574800.1">
    <property type="protein sequence ID" value="BXY_1574800.1"/>
    <property type="gene ID" value="BXY_1574800"/>
</dbReference>
<evidence type="ECO:0000256" key="1">
    <source>
        <dbReference type="ARBA" id="ARBA00004370"/>
    </source>
</evidence>
<dbReference type="CDD" id="cd00637">
    <property type="entry name" value="7tm_classA_rhodopsin-like"/>
    <property type="match status" value="1"/>
</dbReference>
<protein>
    <submittedName>
        <fullName evidence="7">(pine wood nematode) hypothetical protein</fullName>
    </submittedName>
    <submittedName>
        <fullName evidence="10">G_PROTEIN_RECEP_F1_2 domain-containing protein</fullName>
    </submittedName>
</protein>
<dbReference type="EMBL" id="CAJFCV020000002">
    <property type="protein sequence ID" value="CAG9101880.1"/>
    <property type="molecule type" value="Genomic_DNA"/>
</dbReference>
<evidence type="ECO:0000313" key="10">
    <source>
        <dbReference type="WBParaSite" id="BXY_1574800.1"/>
    </source>
</evidence>
<reference evidence="7" key="2">
    <citation type="submission" date="2020-09" db="EMBL/GenBank/DDBJ databases">
        <authorList>
            <person name="Kikuchi T."/>
        </authorList>
    </citation>
    <scope>NUCLEOTIDE SEQUENCE</scope>
    <source>
        <strain evidence="7">Ka4C1</strain>
    </source>
</reference>
<dbReference type="OrthoDB" id="10551072at2759"/>
<evidence type="ECO:0000256" key="5">
    <source>
        <dbReference type="SAM" id="Phobius"/>
    </source>
</evidence>
<dbReference type="Pfam" id="PF10320">
    <property type="entry name" value="7TM_GPCR_Srsx"/>
    <property type="match status" value="1"/>
</dbReference>
<dbReference type="InterPro" id="IPR017452">
    <property type="entry name" value="GPCR_Rhodpsn_7TM"/>
</dbReference>
<dbReference type="SUPFAM" id="SSF81321">
    <property type="entry name" value="Family A G protein-coupled receptor-like"/>
    <property type="match status" value="1"/>
</dbReference>
<feature type="transmembrane region" description="Helical" evidence="5">
    <location>
        <begin position="117"/>
        <end position="142"/>
    </location>
</feature>
<dbReference type="Proteomes" id="UP000659654">
    <property type="component" value="Unassembled WGS sequence"/>
</dbReference>
<feature type="transmembrane region" description="Helical" evidence="5">
    <location>
        <begin position="162"/>
        <end position="181"/>
    </location>
</feature>
<dbReference type="Proteomes" id="UP000095284">
    <property type="component" value="Unplaced"/>
</dbReference>
<feature type="transmembrane region" description="Helical" evidence="5">
    <location>
        <begin position="75"/>
        <end position="97"/>
    </location>
</feature>
<keyword evidence="9" id="KW-1185">Reference proteome</keyword>
<reference evidence="10" key="1">
    <citation type="submission" date="2016-11" db="UniProtKB">
        <authorList>
            <consortium name="WormBaseParasite"/>
        </authorList>
    </citation>
    <scope>IDENTIFICATION</scope>
</reference>
<dbReference type="PANTHER" id="PTHR23360">
    <property type="entry name" value="G-PROTEIN COUPLED RECEPTORS FAMILY 1 PROFILE DOMAIN-CONTAINING PROTEIN-RELATED"/>
    <property type="match status" value="1"/>
</dbReference>
<proteinExistence type="predicted"/>
<feature type="transmembrane region" description="Helical" evidence="5">
    <location>
        <begin position="202"/>
        <end position="228"/>
    </location>
</feature>
<keyword evidence="2 5" id="KW-0812">Transmembrane</keyword>
<dbReference type="InterPro" id="IPR000276">
    <property type="entry name" value="GPCR_Rhodpsn"/>
</dbReference>
<dbReference type="PROSITE" id="PS50262">
    <property type="entry name" value="G_PROTEIN_RECEP_F1_2"/>
    <property type="match status" value="1"/>
</dbReference>
<comment type="subcellular location">
    <subcellularLocation>
        <location evidence="1">Membrane</location>
    </subcellularLocation>
</comment>
<accession>A0A1I7SRT1</accession>
<dbReference type="AlphaFoldDB" id="A0A1I7SRT1"/>
<sequence>MDIFTMLYLLIGGLLAVYGSASIVVATVRKPNLRHNCNIFIAFQAVCLLCQAIGTLNILLLSLFDSLDQPAIHCFFIQLVPQFSMTCGVCFALVIGVDRLISVKWPHVYSKIEPIPYIPAVCLLPCSVALFVEVCAYYMAFVSSEKTVLCTINGVLVLRENYLFYLHFLHAFVAVATLLIYMQMWRTAKDFPLQTRRLIKSLFAIVISFVITWLVTSGLLSVVYIAGIQDPYRFAIRLLTLGSISLCGFFDFVIYYNMNSEYRQAFQEQMCFSPQRQTNFQVKMLRRKNKPLQFKARTAAAANIRIVDKPVDESTFTNNETQQ</sequence>
<feature type="transmembrane region" description="Helical" evidence="5">
    <location>
        <begin position="6"/>
        <end position="28"/>
    </location>
</feature>
<evidence type="ECO:0000313" key="7">
    <source>
        <dbReference type="EMBL" id="CAD5217877.1"/>
    </source>
</evidence>
<dbReference type="InterPro" id="IPR047130">
    <property type="entry name" value="7TM_GPCR_Srsx_nematod"/>
</dbReference>
<evidence type="ECO:0000313" key="8">
    <source>
        <dbReference type="Proteomes" id="UP000095284"/>
    </source>
</evidence>
<dbReference type="EMBL" id="CAJFDI010000002">
    <property type="protein sequence ID" value="CAD5217877.1"/>
    <property type="molecule type" value="Genomic_DNA"/>
</dbReference>
<keyword evidence="3 5" id="KW-1133">Transmembrane helix</keyword>
<feature type="transmembrane region" description="Helical" evidence="5">
    <location>
        <begin position="40"/>
        <end position="63"/>
    </location>
</feature>
<dbReference type="Gene3D" id="1.20.1070.10">
    <property type="entry name" value="Rhodopsin 7-helix transmembrane proteins"/>
    <property type="match status" value="1"/>
</dbReference>
<organism evidence="8 10">
    <name type="scientific">Bursaphelenchus xylophilus</name>
    <name type="common">Pinewood nematode worm</name>
    <name type="synonym">Aphelenchoides xylophilus</name>
    <dbReference type="NCBI Taxonomy" id="6326"/>
    <lineage>
        <taxon>Eukaryota</taxon>
        <taxon>Metazoa</taxon>
        <taxon>Ecdysozoa</taxon>
        <taxon>Nematoda</taxon>
        <taxon>Chromadorea</taxon>
        <taxon>Rhabditida</taxon>
        <taxon>Tylenchina</taxon>
        <taxon>Tylenchomorpha</taxon>
        <taxon>Aphelenchoidea</taxon>
        <taxon>Aphelenchoididae</taxon>
        <taxon>Bursaphelenchus</taxon>
    </lineage>
</organism>
<gene>
    <name evidence="7" type="ORF">BXYJ_LOCUS5270</name>
</gene>